<dbReference type="PANTHER" id="PTHR11475:SF60">
    <property type="entry name" value="THYROID PEROXIDASE"/>
    <property type="match status" value="1"/>
</dbReference>
<dbReference type="Pfam" id="PF03098">
    <property type="entry name" value="An_peroxidase"/>
    <property type="match status" value="1"/>
</dbReference>
<dbReference type="Proteomes" id="UP000472267">
    <property type="component" value="Chromosome 19"/>
</dbReference>
<dbReference type="PANTHER" id="PTHR11475">
    <property type="entry name" value="OXIDASE/PEROXIDASE"/>
    <property type="match status" value="1"/>
</dbReference>
<keyword evidence="5" id="KW-0560">Oxidoreductase</keyword>
<keyword evidence="3 9" id="KW-0479">Metal-binding</keyword>
<dbReference type="InterPro" id="IPR037120">
    <property type="entry name" value="Haem_peroxidase_sf_animal"/>
</dbReference>
<keyword evidence="7" id="KW-1015">Disulfide bond</keyword>
<dbReference type="PROSITE" id="PS50292">
    <property type="entry name" value="PEROXIDASE_3"/>
    <property type="match status" value="1"/>
</dbReference>
<comment type="cofactor">
    <cofactor evidence="1">
        <name>heme b</name>
        <dbReference type="ChEBI" id="CHEBI:60344"/>
    </cofactor>
</comment>
<reference evidence="10" key="2">
    <citation type="submission" date="2025-08" db="UniProtKB">
        <authorList>
            <consortium name="Ensembl"/>
        </authorList>
    </citation>
    <scope>IDENTIFICATION</scope>
</reference>
<dbReference type="GO" id="GO:0020037">
    <property type="term" value="F:heme binding"/>
    <property type="evidence" value="ECO:0007669"/>
    <property type="project" value="InterPro"/>
</dbReference>
<evidence type="ECO:0000256" key="7">
    <source>
        <dbReference type="ARBA" id="ARBA00023157"/>
    </source>
</evidence>
<dbReference type="GO" id="GO:0005615">
    <property type="term" value="C:extracellular space"/>
    <property type="evidence" value="ECO:0007669"/>
    <property type="project" value="TreeGrafter"/>
</dbReference>
<keyword evidence="11" id="KW-1185">Reference proteome</keyword>
<dbReference type="GO" id="GO:0046872">
    <property type="term" value="F:metal ion binding"/>
    <property type="evidence" value="ECO:0007669"/>
    <property type="project" value="UniProtKB-KW"/>
</dbReference>
<dbReference type="InterPro" id="IPR019791">
    <property type="entry name" value="Haem_peroxidase_animal"/>
</dbReference>
<reference evidence="10" key="3">
    <citation type="submission" date="2025-09" db="UniProtKB">
        <authorList>
            <consortium name="Ensembl"/>
        </authorList>
    </citation>
    <scope>IDENTIFICATION</scope>
</reference>
<accession>A0A672J9W0</accession>
<keyword evidence="4" id="KW-0732">Signal</keyword>
<name>A0A672J9W0_SALFA</name>
<dbReference type="PRINTS" id="PR00457">
    <property type="entry name" value="ANPEROXIDASE"/>
</dbReference>
<evidence type="ECO:0000313" key="10">
    <source>
        <dbReference type="Ensembl" id="ENSSFAP00005049855.1"/>
    </source>
</evidence>
<evidence type="ECO:0000256" key="2">
    <source>
        <dbReference type="ARBA" id="ARBA00022617"/>
    </source>
</evidence>
<evidence type="ECO:0000256" key="6">
    <source>
        <dbReference type="ARBA" id="ARBA00023004"/>
    </source>
</evidence>
<dbReference type="AlphaFoldDB" id="A0A672J9W0"/>
<dbReference type="FunFam" id="1.10.640.10:FF:000001">
    <property type="entry name" value="Peroxidasin homolog"/>
    <property type="match status" value="1"/>
</dbReference>
<evidence type="ECO:0000256" key="3">
    <source>
        <dbReference type="ARBA" id="ARBA00022723"/>
    </source>
</evidence>
<protein>
    <submittedName>
        <fullName evidence="10">Thyroid peroxidase</fullName>
    </submittedName>
</protein>
<dbReference type="SUPFAM" id="SSF48113">
    <property type="entry name" value="Heme-dependent peroxidases"/>
    <property type="match status" value="1"/>
</dbReference>
<dbReference type="InParanoid" id="A0A672J9W0"/>
<sequence length="652" mass="73523">SRVFTFHRQTEPETLEISRAAEVFQTTLQVLKNRTKQRYKRDVTAADVELIAEMSRCPSATHPADCQQTHLSKYRSISGVCNNRQNPRWGAANTAMVRWLPAEYEDGQREPKGWNRERLHNGFQLPSPRKVSREILRSSSKPIDEDYSQMLVEWGQYIDHDVTFTPQSAGVSPEADCLNSCENVHPCFPIQVKSLVHGCIPFYRSAPGCFVSVGCDIGQALQQQQINAITSFMDASVVYGHTPTLENLLRDLSGQNGKLAVNDRFEDPRGRPYLPFVATLPSACQQDGKGHRVDCFNAGDSRVNEGLPLIALHTLWLREHNRIAGELKHINGHWSAETLYQETRKIIGALHQIITMRDYIPKIIGPASFDRHIGPYGGYDPTVDPSASNVFATAAFRFGHATISPILKRLNESFQEHEHFPHLRLHKTLFSPWRIVKEGGIEPILRGMVGTAASAVGANTLMAEEVTERMVVLNARRHVDLASLNLQRGRDHSLPGYNSWREFCGLSRVESLEDLREIVRDDEVAEKILRMYGHPDNIDVWLGGLVENLLPGSRTGPLFACLIGRQMKAVREGDRFWWQAEGVFTQRQKNELLQFSLSRLICDNSDIEEVPPDSFRFGKYPSDYVSCDQIPSVSLEAWTEAESQGGPDELLD</sequence>
<dbReference type="OMA" id="FMAGDTR"/>
<evidence type="ECO:0000256" key="1">
    <source>
        <dbReference type="ARBA" id="ARBA00001970"/>
    </source>
</evidence>
<proteinExistence type="inferred from homology"/>
<comment type="similarity">
    <text evidence="8">Belongs to the peroxidase family. XPO subfamily.</text>
</comment>
<organism evidence="10 11">
    <name type="scientific">Salarias fasciatus</name>
    <name type="common">Jewelled blenny</name>
    <name type="synonym">Blennius fasciatus</name>
    <dbReference type="NCBI Taxonomy" id="181472"/>
    <lineage>
        <taxon>Eukaryota</taxon>
        <taxon>Metazoa</taxon>
        <taxon>Chordata</taxon>
        <taxon>Craniata</taxon>
        <taxon>Vertebrata</taxon>
        <taxon>Euteleostomi</taxon>
        <taxon>Actinopterygii</taxon>
        <taxon>Neopterygii</taxon>
        <taxon>Teleostei</taxon>
        <taxon>Neoteleostei</taxon>
        <taxon>Acanthomorphata</taxon>
        <taxon>Ovalentaria</taxon>
        <taxon>Blenniimorphae</taxon>
        <taxon>Blenniiformes</taxon>
        <taxon>Blennioidei</taxon>
        <taxon>Blenniidae</taxon>
        <taxon>Salariinae</taxon>
        <taxon>Salarias</taxon>
    </lineage>
</organism>
<evidence type="ECO:0000256" key="5">
    <source>
        <dbReference type="ARBA" id="ARBA00023002"/>
    </source>
</evidence>
<dbReference type="GO" id="GO:0004601">
    <property type="term" value="F:peroxidase activity"/>
    <property type="evidence" value="ECO:0007669"/>
    <property type="project" value="InterPro"/>
</dbReference>
<dbReference type="Gene3D" id="1.10.640.10">
    <property type="entry name" value="Haem peroxidase domain superfamily, animal type"/>
    <property type="match status" value="1"/>
</dbReference>
<feature type="binding site" description="axial binding residue" evidence="9">
    <location>
        <position position="400"/>
    </location>
    <ligand>
        <name>heme b</name>
        <dbReference type="ChEBI" id="CHEBI:60344"/>
    </ligand>
    <ligandPart>
        <name>Fe</name>
        <dbReference type="ChEBI" id="CHEBI:18248"/>
    </ligandPart>
</feature>
<dbReference type="InterPro" id="IPR010255">
    <property type="entry name" value="Haem_peroxidase_sf"/>
</dbReference>
<reference evidence="10" key="1">
    <citation type="submission" date="2019-06" db="EMBL/GenBank/DDBJ databases">
        <authorList>
            <consortium name="Wellcome Sanger Institute Data Sharing"/>
        </authorList>
    </citation>
    <scope>NUCLEOTIDE SEQUENCE [LARGE SCALE GENOMIC DNA]</scope>
</reference>
<keyword evidence="2 9" id="KW-0349">Heme</keyword>
<evidence type="ECO:0000256" key="4">
    <source>
        <dbReference type="ARBA" id="ARBA00022729"/>
    </source>
</evidence>
<dbReference type="Ensembl" id="ENSSFAT00005051486.1">
    <property type="protein sequence ID" value="ENSSFAP00005049855.1"/>
    <property type="gene ID" value="ENSSFAG00005024045.1"/>
</dbReference>
<dbReference type="GO" id="GO:0006979">
    <property type="term" value="P:response to oxidative stress"/>
    <property type="evidence" value="ECO:0007669"/>
    <property type="project" value="InterPro"/>
</dbReference>
<evidence type="ECO:0000313" key="11">
    <source>
        <dbReference type="Proteomes" id="UP000472267"/>
    </source>
</evidence>
<evidence type="ECO:0000256" key="9">
    <source>
        <dbReference type="PIRSR" id="PIRSR619791-2"/>
    </source>
</evidence>
<keyword evidence="6 9" id="KW-0408">Iron</keyword>
<gene>
    <name evidence="10" type="primary">tpo</name>
</gene>
<evidence type="ECO:0000256" key="8">
    <source>
        <dbReference type="ARBA" id="ARBA00061342"/>
    </source>
</evidence>